<keyword evidence="3" id="KW-1185">Reference proteome</keyword>
<protein>
    <recommendedName>
        <fullName evidence="1">Cupin type-2 domain-containing protein</fullName>
    </recommendedName>
</protein>
<evidence type="ECO:0000313" key="3">
    <source>
        <dbReference type="Proteomes" id="UP001501175"/>
    </source>
</evidence>
<gene>
    <name evidence="2" type="ORF">GCM10023189_49450</name>
</gene>
<evidence type="ECO:0000259" key="1">
    <source>
        <dbReference type="Pfam" id="PF07883"/>
    </source>
</evidence>
<dbReference type="Gene3D" id="2.60.120.10">
    <property type="entry name" value="Jelly Rolls"/>
    <property type="match status" value="1"/>
</dbReference>
<proteinExistence type="predicted"/>
<reference evidence="3" key="1">
    <citation type="journal article" date="2019" name="Int. J. Syst. Evol. Microbiol.">
        <title>The Global Catalogue of Microorganisms (GCM) 10K type strain sequencing project: providing services to taxonomists for standard genome sequencing and annotation.</title>
        <authorList>
            <consortium name="The Broad Institute Genomics Platform"/>
            <consortium name="The Broad Institute Genome Sequencing Center for Infectious Disease"/>
            <person name="Wu L."/>
            <person name="Ma J."/>
        </authorList>
    </citation>
    <scope>NUCLEOTIDE SEQUENCE [LARGE SCALE GENOMIC DNA]</scope>
    <source>
        <strain evidence="3">JCM 17927</strain>
    </source>
</reference>
<sequence>MQTSKNAKPGYPMTNDVTFAPAYTAPGQNAHNAPMLNVLGMPVGVKLQHAQTYGQFSCVEVHMAPFQFGPPPHIHHELDEIMYVLEGTITVLEGDQPREVPAGGWHFRPRGVVHTFWNGHGSPARFIDMYPSSQDFAHYLEELAQLGQDLYNEGADPFAPESLARFKALDARYNHEVFYERMPEHIARYGKAKP</sequence>
<dbReference type="InterPro" id="IPR053146">
    <property type="entry name" value="QDO-like"/>
</dbReference>
<dbReference type="InterPro" id="IPR013096">
    <property type="entry name" value="Cupin_2"/>
</dbReference>
<dbReference type="Proteomes" id="UP001501175">
    <property type="component" value="Unassembled WGS sequence"/>
</dbReference>
<organism evidence="2 3">
    <name type="scientific">Nibrella saemangeumensis</name>
    <dbReference type="NCBI Taxonomy" id="1084526"/>
    <lineage>
        <taxon>Bacteria</taxon>
        <taxon>Pseudomonadati</taxon>
        <taxon>Bacteroidota</taxon>
        <taxon>Cytophagia</taxon>
        <taxon>Cytophagales</taxon>
        <taxon>Spirosomataceae</taxon>
        <taxon>Nibrella</taxon>
    </lineage>
</organism>
<dbReference type="PANTHER" id="PTHR36440:SF1">
    <property type="entry name" value="PUTATIVE (AFU_ORTHOLOGUE AFUA_8G07350)-RELATED"/>
    <property type="match status" value="1"/>
</dbReference>
<feature type="domain" description="Cupin type-2" evidence="1">
    <location>
        <begin position="60"/>
        <end position="130"/>
    </location>
</feature>
<comment type="caution">
    <text evidence="2">The sequence shown here is derived from an EMBL/GenBank/DDBJ whole genome shotgun (WGS) entry which is preliminary data.</text>
</comment>
<name>A0ABP8NJB8_9BACT</name>
<dbReference type="Pfam" id="PF07883">
    <property type="entry name" value="Cupin_2"/>
    <property type="match status" value="1"/>
</dbReference>
<evidence type="ECO:0000313" key="2">
    <source>
        <dbReference type="EMBL" id="GAA4466797.1"/>
    </source>
</evidence>
<dbReference type="SUPFAM" id="SSF51182">
    <property type="entry name" value="RmlC-like cupins"/>
    <property type="match status" value="1"/>
</dbReference>
<accession>A0ABP8NJB8</accession>
<dbReference type="InterPro" id="IPR011051">
    <property type="entry name" value="RmlC_Cupin_sf"/>
</dbReference>
<dbReference type="InterPro" id="IPR014710">
    <property type="entry name" value="RmlC-like_jellyroll"/>
</dbReference>
<dbReference type="EMBL" id="BAABHD010000081">
    <property type="protein sequence ID" value="GAA4466797.1"/>
    <property type="molecule type" value="Genomic_DNA"/>
</dbReference>
<dbReference type="PANTHER" id="PTHR36440">
    <property type="entry name" value="PUTATIVE (AFU_ORTHOLOGUE AFUA_8G07350)-RELATED"/>
    <property type="match status" value="1"/>
</dbReference>